<proteinExistence type="predicted"/>
<organism evidence="1 2">
    <name type="scientific">Panagrolaimus sp. PS1159</name>
    <dbReference type="NCBI Taxonomy" id="55785"/>
    <lineage>
        <taxon>Eukaryota</taxon>
        <taxon>Metazoa</taxon>
        <taxon>Ecdysozoa</taxon>
        <taxon>Nematoda</taxon>
        <taxon>Chromadorea</taxon>
        <taxon>Rhabditida</taxon>
        <taxon>Tylenchina</taxon>
        <taxon>Panagrolaimomorpha</taxon>
        <taxon>Panagrolaimoidea</taxon>
        <taxon>Panagrolaimidae</taxon>
        <taxon>Panagrolaimus</taxon>
    </lineage>
</organism>
<evidence type="ECO:0000313" key="1">
    <source>
        <dbReference type="Proteomes" id="UP000887580"/>
    </source>
</evidence>
<dbReference type="Proteomes" id="UP000887580">
    <property type="component" value="Unplaced"/>
</dbReference>
<dbReference type="WBParaSite" id="PS1159_v2.g1819.t1">
    <property type="protein sequence ID" value="PS1159_v2.g1819.t1"/>
    <property type="gene ID" value="PS1159_v2.g1819"/>
</dbReference>
<sequence length="78" mass="8934">MSEEAKTAPVDKTLPAEKETRSTGRHFDVDEEFDDSTQKEAYQKRHDNDAQMSEYGGQNDGGEYQKHENTQRVKKGNN</sequence>
<reference evidence="2" key="1">
    <citation type="submission" date="2022-11" db="UniProtKB">
        <authorList>
            <consortium name="WormBaseParasite"/>
        </authorList>
    </citation>
    <scope>IDENTIFICATION</scope>
</reference>
<evidence type="ECO:0000313" key="2">
    <source>
        <dbReference type="WBParaSite" id="PS1159_v2.g1819.t1"/>
    </source>
</evidence>
<accession>A0AC35FJQ9</accession>
<name>A0AC35FJQ9_9BILA</name>
<protein>
    <submittedName>
        <fullName evidence="2">Uncharacterized protein</fullName>
    </submittedName>
</protein>